<dbReference type="Pfam" id="PF04752">
    <property type="entry name" value="ChaC"/>
    <property type="match status" value="1"/>
</dbReference>
<dbReference type="GO" id="GO:0005524">
    <property type="term" value="F:ATP binding"/>
    <property type="evidence" value="ECO:0007669"/>
    <property type="project" value="UniProtKB-UniRule"/>
</dbReference>
<evidence type="ECO:0000256" key="3">
    <source>
        <dbReference type="ARBA" id="ARBA00022806"/>
    </source>
</evidence>
<evidence type="ECO:0000256" key="4">
    <source>
        <dbReference type="ARBA" id="ARBA00022840"/>
    </source>
</evidence>
<dbReference type="AlphaFoldDB" id="A0A090DZ13"/>
<evidence type="ECO:0000256" key="5">
    <source>
        <dbReference type="ARBA" id="ARBA00023239"/>
    </source>
</evidence>
<dbReference type="Pfam" id="PF00580">
    <property type="entry name" value="UvrD-helicase"/>
    <property type="match status" value="2"/>
</dbReference>
<dbReference type="GO" id="GO:0016787">
    <property type="term" value="F:hydrolase activity"/>
    <property type="evidence" value="ECO:0007669"/>
    <property type="project" value="UniProtKB-UniRule"/>
</dbReference>
<feature type="region of interest" description="Disordered" evidence="8">
    <location>
        <begin position="601"/>
        <end position="625"/>
    </location>
</feature>
<keyword evidence="11" id="KW-1185">Reference proteome</keyword>
<keyword evidence="3 7" id="KW-0347">Helicase</keyword>
<dbReference type="EMBL" id="CCMZ01000033">
    <property type="protein sequence ID" value="CDX22338.1"/>
    <property type="molecule type" value="Genomic_DNA"/>
</dbReference>
<dbReference type="InterPro" id="IPR027417">
    <property type="entry name" value="P-loop_NTPase"/>
</dbReference>
<protein>
    <recommendedName>
        <fullName evidence="6">DNA 3'-5' helicase II</fullName>
    </recommendedName>
</protein>
<dbReference type="InterPro" id="IPR000212">
    <property type="entry name" value="DNA_helicase_UvrD/REP"/>
</dbReference>
<evidence type="ECO:0000313" key="11">
    <source>
        <dbReference type="Proteomes" id="UP000045285"/>
    </source>
</evidence>
<dbReference type="SUPFAM" id="SSF52540">
    <property type="entry name" value="P-loop containing nucleoside triphosphate hydrolases"/>
    <property type="match status" value="1"/>
</dbReference>
<dbReference type="InterPro" id="IPR006840">
    <property type="entry name" value="ChaC"/>
</dbReference>
<evidence type="ECO:0000313" key="10">
    <source>
        <dbReference type="EMBL" id="CDX22338.1"/>
    </source>
</evidence>
<dbReference type="InterPro" id="IPR013024">
    <property type="entry name" value="GGCT-like"/>
</dbReference>
<dbReference type="InterPro" id="IPR014016">
    <property type="entry name" value="UvrD-like_ATP-bd"/>
</dbReference>
<keyword evidence="2 7" id="KW-0378">Hydrolase</keyword>
<keyword evidence="1 7" id="KW-0547">Nucleotide-binding</keyword>
<evidence type="ECO:0000256" key="8">
    <source>
        <dbReference type="SAM" id="MobiDB-lite"/>
    </source>
</evidence>
<dbReference type="GO" id="GO:0061928">
    <property type="term" value="F:glutathione specific gamma-glutamylcyclotransferase activity"/>
    <property type="evidence" value="ECO:0007669"/>
    <property type="project" value="InterPro"/>
</dbReference>
<dbReference type="Gene3D" id="3.40.50.300">
    <property type="entry name" value="P-loop containing nucleotide triphosphate hydrolases"/>
    <property type="match status" value="1"/>
</dbReference>
<reference evidence="11" key="1">
    <citation type="submission" date="2014-08" db="EMBL/GenBank/DDBJ databases">
        <authorList>
            <person name="Moulin L."/>
        </authorList>
    </citation>
    <scope>NUCLEOTIDE SEQUENCE [LARGE SCALE GENOMIC DNA]</scope>
</reference>
<dbReference type="PROSITE" id="PS51198">
    <property type="entry name" value="UVRD_HELICASE_ATP_BIND"/>
    <property type="match status" value="1"/>
</dbReference>
<evidence type="ECO:0000256" key="6">
    <source>
        <dbReference type="ARBA" id="ARBA00034923"/>
    </source>
</evidence>
<dbReference type="PANTHER" id="PTHR11070:SF2">
    <property type="entry name" value="ATP-DEPENDENT DNA HELICASE SRS2"/>
    <property type="match status" value="1"/>
</dbReference>
<dbReference type="GO" id="GO:0003677">
    <property type="term" value="F:DNA binding"/>
    <property type="evidence" value="ECO:0007669"/>
    <property type="project" value="InterPro"/>
</dbReference>
<name>A0A090DZ13_MESPL</name>
<dbReference type="PANTHER" id="PTHR11070">
    <property type="entry name" value="UVRD / RECB / PCRA DNA HELICASE FAMILY MEMBER"/>
    <property type="match status" value="1"/>
</dbReference>
<gene>
    <name evidence="10" type="ORF">MPL3356_390257</name>
</gene>
<accession>A0A090DZ13</accession>
<feature type="domain" description="UvrD-like helicase ATP-binding" evidence="9">
    <location>
        <begin position="7"/>
        <end position="281"/>
    </location>
</feature>
<dbReference type="GO" id="GO:0043138">
    <property type="term" value="F:3'-5' DNA helicase activity"/>
    <property type="evidence" value="ECO:0007669"/>
    <property type="project" value="TreeGrafter"/>
</dbReference>
<dbReference type="CDD" id="cd06661">
    <property type="entry name" value="GGCT_like"/>
    <property type="match status" value="1"/>
</dbReference>
<sequence length="806" mass="87734">MLAADRMGLSSQQKDIVGLPLGAVCVTACAGSGKTRTAVHRLHEMRTKLDDPHGIVALLSFSNVAVDTFHRDYSAVAQLNLTSLRSGVEVDTVDGFITSHILRPHAYRTMGANRSAYLVSGAEPFLKNFTVWDGTRAYPTASVGVRFENGTFVYSVMGGYAPVQIPAQAAETAIEKLGRVGAYTHSIGRYWAYRALKRQPFILKALARRYPHIVVDEAQDIGSEHQAIFELLIDAGVHISLIGDVNQGIYEFSGADGKFLSGYGKRAGVVSRELTTNYRSVPNIQDVANKLSGQRDKADRVAPAALSGAYYLTYKKDGKQALLSAFRSMLKGAELEESRAAVVCRSSKWAEEWGGGGEAPGQGVVKMFARSTIYRDSMQRYDDAFRGAFNAIVGLLADQHGDLPHKMAQPMQYPELRLLRQRIWRFVRDPHTGLPSGKMIANEGWHKALKERVKVLLVELAKEFGLQSGENLGNKLASKGLPSTPLISVPDLADEVGRPLRVCTVHQVKGESIDGVMYIADKSHVKALLAGTKEEIGRIGYVAVTRARNLFVLAIPENSATEFEAGLRDRGFKKAGLVRLPAIGKSSTTMQPVKRAVSPIGEPQVSSAGMPVTSGERETKDPSQNTEMPFYVFGYGSLMWDDWQAKHGGNVGVRASLSDYRRAFNKPSTVRWGTSQAPGPTLNIEQEQGAVCEGLIFELPGNKRKAVMMELEAREGKGFEFPELAVRAQDGHEIVAVVPIYNGSNKISVKNITEFASMVLSASGKEGGCVEYVKHVAAHLDQLGINDPAVNELSDAIGGKQTKNIE</sequence>
<keyword evidence="4 7" id="KW-0067">ATP-binding</keyword>
<feature type="binding site" evidence="7">
    <location>
        <begin position="28"/>
        <end position="35"/>
    </location>
    <ligand>
        <name>ATP</name>
        <dbReference type="ChEBI" id="CHEBI:30616"/>
    </ligand>
</feature>
<proteinExistence type="predicted"/>
<evidence type="ECO:0000256" key="1">
    <source>
        <dbReference type="ARBA" id="ARBA00022741"/>
    </source>
</evidence>
<evidence type="ECO:0000256" key="7">
    <source>
        <dbReference type="PROSITE-ProRule" id="PRU00560"/>
    </source>
</evidence>
<keyword evidence="5" id="KW-0456">Lyase</keyword>
<organism evidence="10 11">
    <name type="scientific">Mesorhizobium plurifarium</name>
    <dbReference type="NCBI Taxonomy" id="69974"/>
    <lineage>
        <taxon>Bacteria</taxon>
        <taxon>Pseudomonadati</taxon>
        <taxon>Pseudomonadota</taxon>
        <taxon>Alphaproteobacteria</taxon>
        <taxon>Hyphomicrobiales</taxon>
        <taxon>Phyllobacteriaceae</taxon>
        <taxon>Mesorhizobium</taxon>
    </lineage>
</organism>
<evidence type="ECO:0000256" key="2">
    <source>
        <dbReference type="ARBA" id="ARBA00022801"/>
    </source>
</evidence>
<dbReference type="Gene3D" id="3.10.490.10">
    <property type="entry name" value="Gamma-glutamyl cyclotransferase-like"/>
    <property type="match status" value="1"/>
</dbReference>
<evidence type="ECO:0000259" key="9">
    <source>
        <dbReference type="PROSITE" id="PS51198"/>
    </source>
</evidence>
<dbReference type="GO" id="GO:0006751">
    <property type="term" value="P:glutathione catabolic process"/>
    <property type="evidence" value="ECO:0007669"/>
    <property type="project" value="InterPro"/>
</dbReference>
<dbReference type="GO" id="GO:0000725">
    <property type="term" value="P:recombinational repair"/>
    <property type="evidence" value="ECO:0007669"/>
    <property type="project" value="TreeGrafter"/>
</dbReference>
<dbReference type="Proteomes" id="UP000045285">
    <property type="component" value="Unassembled WGS sequence"/>
</dbReference>